<dbReference type="Pfam" id="PF20143">
    <property type="entry name" value="NAD_kinase_C"/>
    <property type="match status" value="1"/>
</dbReference>
<comment type="caution">
    <text evidence="1">The sequence shown here is derived from an EMBL/GenBank/DDBJ whole genome shotgun (WGS) entry which is preliminary data.</text>
</comment>
<dbReference type="GO" id="GO:0019674">
    <property type="term" value="P:NAD+ metabolic process"/>
    <property type="evidence" value="ECO:0007669"/>
    <property type="project" value="InterPro"/>
</dbReference>
<dbReference type="Proteomes" id="UP000766904">
    <property type="component" value="Unassembled WGS sequence"/>
</dbReference>
<keyword evidence="1" id="KW-0418">Kinase</keyword>
<organism evidence="1 2">
    <name type="scientific">Natronococcus pandeyae</name>
    <dbReference type="NCBI Taxonomy" id="2055836"/>
    <lineage>
        <taxon>Archaea</taxon>
        <taxon>Methanobacteriati</taxon>
        <taxon>Methanobacteriota</taxon>
        <taxon>Stenosarchaea group</taxon>
        <taxon>Halobacteria</taxon>
        <taxon>Halobacteriales</taxon>
        <taxon>Natrialbaceae</taxon>
        <taxon>Natronococcus</taxon>
    </lineage>
</organism>
<dbReference type="RefSeq" id="WP_148856443.1">
    <property type="nucleotide sequence ID" value="NZ_PHNJ01000001.1"/>
</dbReference>
<keyword evidence="2" id="KW-1185">Reference proteome</keyword>
<dbReference type="Gene3D" id="2.60.200.30">
    <property type="entry name" value="Probable inorganic polyphosphate/atp-NAD kinase, domain 2"/>
    <property type="match status" value="1"/>
</dbReference>
<name>A0A8J8Q700_9EURY</name>
<gene>
    <name evidence="1" type="ORF">CV102_03285</name>
</gene>
<proteinExistence type="predicted"/>
<dbReference type="GO" id="GO:0003951">
    <property type="term" value="F:NAD+ kinase activity"/>
    <property type="evidence" value="ECO:0007669"/>
    <property type="project" value="InterPro"/>
</dbReference>
<dbReference type="GO" id="GO:0006741">
    <property type="term" value="P:NADP+ biosynthetic process"/>
    <property type="evidence" value="ECO:0007669"/>
    <property type="project" value="TreeGrafter"/>
</dbReference>
<dbReference type="InterPro" id="IPR017438">
    <property type="entry name" value="ATP-NAD_kinase_N"/>
</dbReference>
<sequence>MDAAWSPGDGGSVVGVVDHETAASETLTGAVDALETRLADRDATIVSDSLEDVLAAEPSLLLAAGEPALSDVARNGTRTPVLPVGDVGGVESVSIDRLPEALEAALEGEARTQTHPVLGVELEGATSRALFDATLVTDEPARISEYSVRSGGDLVDSFRADGVVVATPAGTGGYASAVNAPSLSASVDAVAVAPIGPFTTRTQRWVLPDDAVELAVERDEGAVTLVVDGRSVGTAPVGSPVSIGADGTLETLVVPTASLEEREQ</sequence>
<dbReference type="PANTHER" id="PTHR20275:SF43">
    <property type="entry name" value="BIFUNCTIONAL NADP PHOSPHATASE_NAD KINASE"/>
    <property type="match status" value="1"/>
</dbReference>
<dbReference type="InterPro" id="IPR017437">
    <property type="entry name" value="ATP-NAD_kinase_PpnK-typ_C"/>
</dbReference>
<dbReference type="OrthoDB" id="170401at2157"/>
<dbReference type="SUPFAM" id="SSF111331">
    <property type="entry name" value="NAD kinase/diacylglycerol kinase-like"/>
    <property type="match status" value="1"/>
</dbReference>
<evidence type="ECO:0000313" key="1">
    <source>
        <dbReference type="EMBL" id="TYL40606.1"/>
    </source>
</evidence>
<dbReference type="InterPro" id="IPR016064">
    <property type="entry name" value="NAD/diacylglycerol_kinase_sf"/>
</dbReference>
<dbReference type="PANTHER" id="PTHR20275">
    <property type="entry name" value="NAD KINASE"/>
    <property type="match status" value="1"/>
</dbReference>
<evidence type="ECO:0000313" key="2">
    <source>
        <dbReference type="Proteomes" id="UP000766904"/>
    </source>
</evidence>
<accession>A0A8J8Q700</accession>
<dbReference type="EMBL" id="PHNJ01000001">
    <property type="protein sequence ID" value="TYL40606.1"/>
    <property type="molecule type" value="Genomic_DNA"/>
</dbReference>
<keyword evidence="1" id="KW-0808">Transferase</keyword>
<dbReference type="Gene3D" id="3.40.50.10330">
    <property type="entry name" value="Probable inorganic polyphosphate/atp-NAD kinase, domain 1"/>
    <property type="match status" value="1"/>
</dbReference>
<reference evidence="1" key="1">
    <citation type="submission" date="2017-11" db="EMBL/GenBank/DDBJ databases">
        <authorList>
            <person name="Kajale S.C."/>
            <person name="Sharma A."/>
        </authorList>
    </citation>
    <scope>NUCLEOTIDE SEQUENCE</scope>
    <source>
        <strain evidence="1">LS1_42</strain>
    </source>
</reference>
<dbReference type="AlphaFoldDB" id="A0A8J8Q700"/>
<protein>
    <submittedName>
        <fullName evidence="1">ATP-NAD kinase</fullName>
    </submittedName>
</protein>